<dbReference type="PANTHER" id="PTHR31391:SF106">
    <property type="entry name" value="B3 DOMAIN-CONTAINING PROTEIN OS01G0723500"/>
    <property type="match status" value="1"/>
</dbReference>
<dbReference type="InterPro" id="IPR044837">
    <property type="entry name" value="REM16-like"/>
</dbReference>
<dbReference type="SUPFAM" id="SSF101936">
    <property type="entry name" value="DNA-binding pseudobarrel domain"/>
    <property type="match status" value="5"/>
</dbReference>
<keyword evidence="3" id="KW-0238">DNA-binding</keyword>
<dbReference type="GO" id="GO:0003677">
    <property type="term" value="F:DNA binding"/>
    <property type="evidence" value="ECO:0007669"/>
    <property type="project" value="UniProtKB-KW"/>
</dbReference>
<evidence type="ECO:0000256" key="5">
    <source>
        <dbReference type="ARBA" id="ARBA00023242"/>
    </source>
</evidence>
<keyword evidence="8" id="KW-1185">Reference proteome</keyword>
<dbReference type="AlphaFoldDB" id="A0A4D6MC15"/>
<keyword evidence="2" id="KW-0805">Transcription regulation</keyword>
<gene>
    <name evidence="7" type="ORF">DEO72_LG7g193</name>
</gene>
<dbReference type="InterPro" id="IPR015300">
    <property type="entry name" value="DNA-bd_pseudobarrel_sf"/>
</dbReference>
<feature type="domain" description="TF-B3" evidence="6">
    <location>
        <begin position="227"/>
        <end position="323"/>
    </location>
</feature>
<organism evidence="7 8">
    <name type="scientific">Vigna unguiculata</name>
    <name type="common">Cowpea</name>
    <dbReference type="NCBI Taxonomy" id="3917"/>
    <lineage>
        <taxon>Eukaryota</taxon>
        <taxon>Viridiplantae</taxon>
        <taxon>Streptophyta</taxon>
        <taxon>Embryophyta</taxon>
        <taxon>Tracheophyta</taxon>
        <taxon>Spermatophyta</taxon>
        <taxon>Magnoliopsida</taxon>
        <taxon>eudicotyledons</taxon>
        <taxon>Gunneridae</taxon>
        <taxon>Pentapetalae</taxon>
        <taxon>rosids</taxon>
        <taxon>fabids</taxon>
        <taxon>Fabales</taxon>
        <taxon>Fabaceae</taxon>
        <taxon>Papilionoideae</taxon>
        <taxon>50 kb inversion clade</taxon>
        <taxon>NPAAA clade</taxon>
        <taxon>indigoferoid/millettioid clade</taxon>
        <taxon>Phaseoleae</taxon>
        <taxon>Vigna</taxon>
    </lineage>
</organism>
<dbReference type="SMART" id="SM01019">
    <property type="entry name" value="B3"/>
    <property type="match status" value="4"/>
</dbReference>
<dbReference type="GO" id="GO:0005634">
    <property type="term" value="C:nucleus"/>
    <property type="evidence" value="ECO:0007669"/>
    <property type="project" value="UniProtKB-SubCell"/>
</dbReference>
<dbReference type="CDD" id="cd10017">
    <property type="entry name" value="B3_DNA"/>
    <property type="match status" value="5"/>
</dbReference>
<evidence type="ECO:0000313" key="7">
    <source>
        <dbReference type="EMBL" id="QCD98915.1"/>
    </source>
</evidence>
<keyword evidence="5" id="KW-0539">Nucleus</keyword>
<protein>
    <recommendedName>
        <fullName evidence="6">TF-B3 domain-containing protein</fullName>
    </recommendedName>
</protein>
<feature type="domain" description="TF-B3" evidence="6">
    <location>
        <begin position="762"/>
        <end position="860"/>
    </location>
</feature>
<name>A0A4D6MC15_VIGUN</name>
<accession>A0A4D6MC15</accession>
<keyword evidence="4" id="KW-0804">Transcription</keyword>
<evidence type="ECO:0000256" key="4">
    <source>
        <dbReference type="ARBA" id="ARBA00023163"/>
    </source>
</evidence>
<evidence type="ECO:0000256" key="1">
    <source>
        <dbReference type="ARBA" id="ARBA00004123"/>
    </source>
</evidence>
<dbReference type="Pfam" id="PF02362">
    <property type="entry name" value="B3"/>
    <property type="match status" value="5"/>
</dbReference>
<reference evidence="7 8" key="1">
    <citation type="submission" date="2019-04" db="EMBL/GenBank/DDBJ databases">
        <title>An improved genome assembly and genetic linkage map for asparagus bean, Vigna unguiculata ssp. sesquipedialis.</title>
        <authorList>
            <person name="Xia Q."/>
            <person name="Zhang R."/>
            <person name="Dong Y."/>
        </authorList>
    </citation>
    <scope>NUCLEOTIDE SEQUENCE [LARGE SCALE GENOMIC DNA]</scope>
    <source>
        <tissue evidence="7">Leaf</tissue>
    </source>
</reference>
<evidence type="ECO:0000313" key="8">
    <source>
        <dbReference type="Proteomes" id="UP000501690"/>
    </source>
</evidence>
<evidence type="ECO:0000256" key="2">
    <source>
        <dbReference type="ARBA" id="ARBA00023015"/>
    </source>
</evidence>
<comment type="subcellular location">
    <subcellularLocation>
        <location evidence="1">Nucleus</location>
    </subcellularLocation>
</comment>
<dbReference type="PANTHER" id="PTHR31391">
    <property type="entry name" value="B3 DOMAIN-CONTAINING PROTEIN OS11G0197600-RELATED"/>
    <property type="match status" value="1"/>
</dbReference>
<dbReference type="EMBL" id="CP039351">
    <property type="protein sequence ID" value="QCD98915.1"/>
    <property type="molecule type" value="Genomic_DNA"/>
</dbReference>
<proteinExistence type="predicted"/>
<sequence length="888" mass="98746">MQKIPDGFVCRMEGRTHGSFSLTGPSGNVWTVQLLKQDNDLFFHHGWSSFVVDHSLECGDLLVFRYEGHLHFTVQVFDKDACEKEAAFTSECSQSSSDFEEIVGQKRDAKESSSLDIAFDGVAKKRRGCKYDNRELEPGFVGKELLRYEVVRPIRMFRETEETSKACLASNNLVPFHMDNRNEGAAILYRSGKEDGHYFLGGVSLSNVSAQDEKKVAQSFTSNFPYFVRIMKSFNVSGSYTLNIPYQFSMAHLPNCKIKIILHNLKGEHWTVNSVPTTRVHTSHTLCGGWMAFVRGNNIKIGDICIFELVQECELRVHIAGVGKDDLDDQVGRANAGHAGTTRYMPMNAKVNSKSIRKVDLSDKKWPKIGQETVLSIDLKKSGRASNTSKKMGLCSQSKAAHKKLANPRRHRVEDELSSQAKSAAHLPTYKTEVILRNSRGECWTVNSVPDAKGRTVHTFCGGWMAFVRDNDINFGDTCIFELVTQCEMQALPKTFSDNLKKKPPANVALKGPSGVTWNVAMVTRGDTLYLACGWEQFVKDHCLKENDFLVFKYNGESQFDVLVFDGGSLCEKACSYFVRKCGHKEAEHVGGSLNKKRDTTEDPMKEGHIPLKAGVECASPGKSVHANGTKEPINVPFETPTPSEEAFNADVESAGAEQVTSVGVPLSAVPSETANGKRIRKLASVVKHVQTKRRGRGRPAKVSHVVDRALDWVSGLEAAEPVSAVRSAAQEVYISNRRPVTDDEIKNALALAQASRTDDSLVVVMRPSHVYKRFFVSMPNKWIGEHIAPMSQDVILRTEKGEWVARYSYHNIRHTGGLTGGWKHFVLDNNLEEYDVCVFKPAGQMNESLVLGMTIFRVVEEIVPLSAMSPTGKRGRKPAQNVNLTEP</sequence>
<feature type="domain" description="TF-B3" evidence="6">
    <location>
        <begin position="475"/>
        <end position="568"/>
    </location>
</feature>
<evidence type="ECO:0000259" key="6">
    <source>
        <dbReference type="PROSITE" id="PS50863"/>
    </source>
</evidence>
<dbReference type="Gene3D" id="2.40.330.10">
    <property type="entry name" value="DNA-binding pseudobarrel domain"/>
    <property type="match status" value="5"/>
</dbReference>
<evidence type="ECO:0000256" key="3">
    <source>
        <dbReference type="ARBA" id="ARBA00023125"/>
    </source>
</evidence>
<feature type="domain" description="TF-B3" evidence="6">
    <location>
        <begin position="1"/>
        <end position="80"/>
    </location>
</feature>
<dbReference type="InterPro" id="IPR003340">
    <property type="entry name" value="B3_DNA-bd"/>
</dbReference>
<dbReference type="PROSITE" id="PS50863">
    <property type="entry name" value="B3"/>
    <property type="match status" value="4"/>
</dbReference>
<dbReference type="Proteomes" id="UP000501690">
    <property type="component" value="Linkage Group LG7"/>
</dbReference>